<keyword evidence="2" id="KW-0813">Transport</keyword>
<proteinExistence type="predicted"/>
<dbReference type="SUPFAM" id="SSF46458">
    <property type="entry name" value="Globin-like"/>
    <property type="match status" value="1"/>
</dbReference>
<protein>
    <recommendedName>
        <fullName evidence="10">2-polyprenylphenol hydroxylase and related flavodoxin oxidoreductases / CDP-6-deoxy-delta-3,4-glucoseen reductase-like</fullName>
    </recommendedName>
</protein>
<evidence type="ECO:0000259" key="7">
    <source>
        <dbReference type="PROSITE" id="PS51085"/>
    </source>
</evidence>
<dbReference type="PANTHER" id="PTHR47354:SF5">
    <property type="entry name" value="PROTEIN RFBI"/>
    <property type="match status" value="1"/>
</dbReference>
<dbReference type="InterPro" id="IPR017927">
    <property type="entry name" value="FAD-bd_FR_type"/>
</dbReference>
<dbReference type="Pfam" id="PF00175">
    <property type="entry name" value="NAD_binding_1"/>
    <property type="match status" value="1"/>
</dbReference>
<evidence type="ECO:0000313" key="9">
    <source>
        <dbReference type="EMBL" id="VAX26573.1"/>
    </source>
</evidence>
<dbReference type="InterPro" id="IPR001433">
    <property type="entry name" value="OxRdtase_FAD/NAD-bd"/>
</dbReference>
<feature type="compositionally biased region" description="Basic and acidic residues" evidence="6">
    <location>
        <begin position="317"/>
        <end position="332"/>
    </location>
</feature>
<dbReference type="PRINTS" id="PR00371">
    <property type="entry name" value="FPNCR"/>
</dbReference>
<dbReference type="CDD" id="cd00207">
    <property type="entry name" value="fer2"/>
    <property type="match status" value="1"/>
</dbReference>
<dbReference type="Gene3D" id="3.10.20.30">
    <property type="match status" value="1"/>
</dbReference>
<evidence type="ECO:0000256" key="2">
    <source>
        <dbReference type="ARBA" id="ARBA00022448"/>
    </source>
</evidence>
<evidence type="ECO:0008006" key="10">
    <source>
        <dbReference type="Google" id="ProtNLM"/>
    </source>
</evidence>
<dbReference type="Pfam" id="PF01152">
    <property type="entry name" value="Bac_globin"/>
    <property type="match status" value="1"/>
</dbReference>
<dbReference type="CDD" id="cd06194">
    <property type="entry name" value="FNR_N-term_Iron_sulfur_binding"/>
    <property type="match status" value="1"/>
</dbReference>
<dbReference type="GO" id="GO:0020037">
    <property type="term" value="F:heme binding"/>
    <property type="evidence" value="ECO:0007669"/>
    <property type="project" value="InterPro"/>
</dbReference>
<organism evidence="9">
    <name type="scientific">hydrothermal vent metagenome</name>
    <dbReference type="NCBI Taxonomy" id="652676"/>
    <lineage>
        <taxon>unclassified sequences</taxon>
        <taxon>metagenomes</taxon>
        <taxon>ecological metagenomes</taxon>
    </lineage>
</organism>
<dbReference type="Pfam" id="PF00111">
    <property type="entry name" value="Fer2"/>
    <property type="match status" value="1"/>
</dbReference>
<comment type="cofactor">
    <cofactor evidence="1">
        <name>heme b</name>
        <dbReference type="ChEBI" id="CHEBI:60344"/>
    </cofactor>
</comment>
<feature type="domain" description="FAD-binding FR-type" evidence="8">
    <location>
        <begin position="89"/>
        <end position="187"/>
    </location>
</feature>
<dbReference type="InterPro" id="IPR017938">
    <property type="entry name" value="Riboflavin_synthase-like_b-brl"/>
</dbReference>
<evidence type="ECO:0000256" key="5">
    <source>
        <dbReference type="ARBA" id="ARBA00023004"/>
    </source>
</evidence>
<dbReference type="PRINTS" id="PR00410">
    <property type="entry name" value="PHEHYDRXLASE"/>
</dbReference>
<dbReference type="SUPFAM" id="SSF52343">
    <property type="entry name" value="Ferredoxin reductase-like, C-terminal NADP-linked domain"/>
    <property type="match status" value="1"/>
</dbReference>
<feature type="compositionally biased region" description="Acidic residues" evidence="6">
    <location>
        <begin position="334"/>
        <end position="343"/>
    </location>
</feature>
<keyword evidence="5" id="KW-0408">Iron</keyword>
<reference evidence="9" key="1">
    <citation type="submission" date="2018-06" db="EMBL/GenBank/DDBJ databases">
        <authorList>
            <person name="Zhirakovskaya E."/>
        </authorList>
    </citation>
    <scope>NUCLEOTIDE SEQUENCE</scope>
</reference>
<dbReference type="InterPro" id="IPR050415">
    <property type="entry name" value="MRET"/>
</dbReference>
<dbReference type="EMBL" id="UOGF01000016">
    <property type="protein sequence ID" value="VAX26573.1"/>
    <property type="molecule type" value="Genomic_DNA"/>
</dbReference>
<keyword evidence="3" id="KW-0349">Heme</keyword>
<dbReference type="GO" id="GO:0016491">
    <property type="term" value="F:oxidoreductase activity"/>
    <property type="evidence" value="ECO:0007669"/>
    <property type="project" value="InterPro"/>
</dbReference>
<dbReference type="AlphaFoldDB" id="A0A3B1CPG8"/>
<dbReference type="InterPro" id="IPR036010">
    <property type="entry name" value="2Fe-2S_ferredoxin-like_sf"/>
</dbReference>
<dbReference type="SUPFAM" id="SSF63380">
    <property type="entry name" value="Riboflavin synthase domain-like"/>
    <property type="match status" value="1"/>
</dbReference>
<dbReference type="InterPro" id="IPR001709">
    <property type="entry name" value="Flavoprot_Pyr_Nucl_cyt_Rdtase"/>
</dbReference>
<dbReference type="InterPro" id="IPR001041">
    <property type="entry name" value="2Fe-2S_ferredoxin-type"/>
</dbReference>
<dbReference type="Gene3D" id="2.40.30.10">
    <property type="entry name" value="Translation factors"/>
    <property type="match status" value="1"/>
</dbReference>
<evidence type="ECO:0000256" key="1">
    <source>
        <dbReference type="ARBA" id="ARBA00001970"/>
    </source>
</evidence>
<sequence>MSKLTFKGKTYVGRDDETVLQTLQRYGVTTPFSCRDGVCYTCMLKNVSGPPPKSSQAGLRAGLRKLDYFLPCTCIPEMEMEIEAPDDADLFLPATVFKKTLLSPEICQVLLKPVTALYFHPGQFIHLRRPDGLTRSFSLAALAREDWVLEIHVKRIPRGIMSHWIFDELQEGDRVQIEGPQGHSCYQKGRWDAPILLIGTGSGLGPLLGIVHEALQQGHTGDIVIYHGSRSEAGLYARDLIQKLSQDHANFHAVSCVSGPKVPLGCKAGRANDLAFTCHTNLEGALVYLCGHPEMVKTAKKNALGCGANEADIHTDPFTYTHDESDSPHSGEDSAQENDEALTYDEPKDPAPDLELWQALGEGKALQEILTDFYSQVYDDPQLSPFFAGVTQQRLAEKQYNFLYQLLTGKSVYFGERPKTAHHWMVISEKLFDLREVMMSNCLRKHGVPEHLIKRLRALEERYRKVIVKSRPWPKIIFGEEMPLDGYDEMELTVGSLCDSCQGDIPSGSVVRYHLRLGTIYCHACMGDEAVA</sequence>
<dbReference type="PROSITE" id="PS51384">
    <property type="entry name" value="FAD_FR"/>
    <property type="match status" value="1"/>
</dbReference>
<dbReference type="InterPro" id="IPR008333">
    <property type="entry name" value="Cbr1-like_FAD-bd_dom"/>
</dbReference>
<dbReference type="GO" id="GO:0019825">
    <property type="term" value="F:oxygen binding"/>
    <property type="evidence" value="ECO:0007669"/>
    <property type="project" value="InterPro"/>
</dbReference>
<evidence type="ECO:0000256" key="3">
    <source>
        <dbReference type="ARBA" id="ARBA00022617"/>
    </source>
</evidence>
<dbReference type="InterPro" id="IPR039261">
    <property type="entry name" value="FNR_nucleotide-bd"/>
</dbReference>
<dbReference type="Gene3D" id="3.40.50.80">
    <property type="entry name" value="Nucleotide-binding domain of ferredoxin-NADP reductase (FNR) module"/>
    <property type="match status" value="1"/>
</dbReference>
<dbReference type="Gene3D" id="1.10.490.10">
    <property type="entry name" value="Globins"/>
    <property type="match status" value="1"/>
</dbReference>
<dbReference type="PANTHER" id="PTHR47354">
    <property type="entry name" value="NADH OXIDOREDUCTASE HCR"/>
    <property type="match status" value="1"/>
</dbReference>
<dbReference type="GO" id="GO:0051536">
    <property type="term" value="F:iron-sulfur cluster binding"/>
    <property type="evidence" value="ECO:0007669"/>
    <property type="project" value="InterPro"/>
</dbReference>
<dbReference type="CDD" id="cd00454">
    <property type="entry name" value="TrHb1_N"/>
    <property type="match status" value="1"/>
</dbReference>
<dbReference type="Pfam" id="PF00970">
    <property type="entry name" value="FAD_binding_6"/>
    <property type="match status" value="1"/>
</dbReference>
<feature type="region of interest" description="Disordered" evidence="6">
    <location>
        <begin position="317"/>
        <end position="348"/>
    </location>
</feature>
<name>A0A3B1CPG8_9ZZZZ</name>
<dbReference type="InterPro" id="IPR012292">
    <property type="entry name" value="Globin/Proto"/>
</dbReference>
<dbReference type="GO" id="GO:0046872">
    <property type="term" value="F:metal ion binding"/>
    <property type="evidence" value="ECO:0007669"/>
    <property type="project" value="UniProtKB-KW"/>
</dbReference>
<dbReference type="InterPro" id="IPR001486">
    <property type="entry name" value="Hemoglobin_trunc"/>
</dbReference>
<evidence type="ECO:0000256" key="6">
    <source>
        <dbReference type="SAM" id="MobiDB-lite"/>
    </source>
</evidence>
<accession>A0A3B1CPG8</accession>
<dbReference type="SUPFAM" id="SSF54292">
    <property type="entry name" value="2Fe-2S ferredoxin-like"/>
    <property type="match status" value="1"/>
</dbReference>
<dbReference type="InterPro" id="IPR009050">
    <property type="entry name" value="Globin-like_sf"/>
</dbReference>
<keyword evidence="4" id="KW-0479">Metal-binding</keyword>
<feature type="domain" description="2Fe-2S ferredoxin-type" evidence="7">
    <location>
        <begin position="2"/>
        <end position="88"/>
    </location>
</feature>
<gene>
    <name evidence="9" type="ORF">MNBD_NITROSPIRAE01-926</name>
</gene>
<dbReference type="PROSITE" id="PS51085">
    <property type="entry name" value="2FE2S_FER_2"/>
    <property type="match status" value="1"/>
</dbReference>
<evidence type="ECO:0000256" key="4">
    <source>
        <dbReference type="ARBA" id="ARBA00022723"/>
    </source>
</evidence>
<evidence type="ECO:0000259" key="8">
    <source>
        <dbReference type="PROSITE" id="PS51384"/>
    </source>
</evidence>
<dbReference type="InterPro" id="IPR012675">
    <property type="entry name" value="Beta-grasp_dom_sf"/>
</dbReference>